<dbReference type="AlphaFoldDB" id="A0A7M1STZ0"/>
<dbReference type="Gene3D" id="3.40.50.10330">
    <property type="entry name" value="Probable inorganic polyphosphate/atp-NAD kinase, domain 1"/>
    <property type="match status" value="1"/>
</dbReference>
<dbReference type="InterPro" id="IPR016064">
    <property type="entry name" value="NAD/diacylglycerol_kinase_sf"/>
</dbReference>
<dbReference type="KEGG" id="halt:IM660_01725"/>
<organism evidence="1 2">
    <name type="scientific">Ruania alkalisoli</name>
    <dbReference type="NCBI Taxonomy" id="2779775"/>
    <lineage>
        <taxon>Bacteria</taxon>
        <taxon>Bacillati</taxon>
        <taxon>Actinomycetota</taxon>
        <taxon>Actinomycetes</taxon>
        <taxon>Micrococcales</taxon>
        <taxon>Ruaniaceae</taxon>
        <taxon>Ruania</taxon>
    </lineage>
</organism>
<dbReference type="GO" id="GO:0003951">
    <property type="term" value="F:NAD+ kinase activity"/>
    <property type="evidence" value="ECO:0007669"/>
    <property type="project" value="InterPro"/>
</dbReference>
<dbReference type="EMBL" id="CP063169">
    <property type="protein sequence ID" value="QOR71059.1"/>
    <property type="molecule type" value="Genomic_DNA"/>
</dbReference>
<dbReference type="GO" id="GO:0006741">
    <property type="term" value="P:NADP+ biosynthetic process"/>
    <property type="evidence" value="ECO:0007669"/>
    <property type="project" value="InterPro"/>
</dbReference>
<proteinExistence type="predicted"/>
<dbReference type="InterPro" id="IPR002504">
    <property type="entry name" value="NADK"/>
</dbReference>
<dbReference type="SUPFAM" id="SSF111331">
    <property type="entry name" value="NAD kinase/diacylglycerol kinase-like"/>
    <property type="match status" value="1"/>
</dbReference>
<dbReference type="Pfam" id="PF20143">
    <property type="entry name" value="NAD_kinase_C"/>
    <property type="match status" value="1"/>
</dbReference>
<gene>
    <name evidence="1" type="ORF">IM660_01725</name>
</gene>
<keyword evidence="1" id="KW-0808">Transferase</keyword>
<name>A0A7M1STZ0_9MICO</name>
<dbReference type="GO" id="GO:0051287">
    <property type="term" value="F:NAD binding"/>
    <property type="evidence" value="ECO:0007669"/>
    <property type="project" value="UniProtKB-ARBA"/>
</dbReference>
<evidence type="ECO:0000313" key="1">
    <source>
        <dbReference type="EMBL" id="QOR71059.1"/>
    </source>
</evidence>
<dbReference type="GO" id="GO:0005524">
    <property type="term" value="F:ATP binding"/>
    <property type="evidence" value="ECO:0007669"/>
    <property type="project" value="UniProtKB-ARBA"/>
</dbReference>
<keyword evidence="2" id="KW-1185">Reference proteome</keyword>
<protein>
    <submittedName>
        <fullName evidence="1">NAD(+)/NADH kinase</fullName>
    </submittedName>
</protein>
<dbReference type="PANTHER" id="PTHR40697">
    <property type="entry name" value="ACETOIN CATABOLISM PROTEIN X"/>
    <property type="match status" value="1"/>
</dbReference>
<dbReference type="PANTHER" id="PTHR40697:SF2">
    <property type="entry name" value="ATP-NAD KINASE-RELATED"/>
    <property type="match status" value="1"/>
</dbReference>
<evidence type="ECO:0000313" key="2">
    <source>
        <dbReference type="Proteomes" id="UP000593758"/>
    </source>
</evidence>
<keyword evidence="1" id="KW-0418">Kinase</keyword>
<dbReference type="Pfam" id="PF01513">
    <property type="entry name" value="NAD_kinase"/>
    <property type="match status" value="1"/>
</dbReference>
<dbReference type="RefSeq" id="WP_193497728.1">
    <property type="nucleotide sequence ID" value="NZ_CP063169.1"/>
</dbReference>
<dbReference type="Proteomes" id="UP000593758">
    <property type="component" value="Chromosome"/>
</dbReference>
<dbReference type="InterPro" id="IPR039065">
    <property type="entry name" value="AcoX-like"/>
</dbReference>
<sequence length="398" mass="39257">MINAAAPRLGLVVNPVAGLGGPAGLKGSDGAAIQAAARAAGVRARAGERARQALESLPAGTPVLTGPGDLGEDVTREAGMVPVPVDLPDPTGTGADTRVVTAALVAAGAELVLFAGGDGTARDVAAGLTVSGSRIPVLGVPAGVKMYSACFAVSPQAAGALAADLLVGAATLVDAEVLDVDEEQVRTGRVDPRLFALVRTPAHPQRSQGRKVATPTGDGAAVASVVAGLAAQLRPGVTYLVGPGGTTAALLRHLGLSGTPLGVDVLRDGELLATDMDETTALAAVGASPEGTGGTDGHDRPGAGVVVGVVGGQGFLFGRGNQQLSARVLTAALGDADHLARDRLLVGATERKLTELGGRPLLIDTGEPGIDLALSGMLRVTTGPGRTSMYPATAANGV</sequence>
<reference evidence="1 2" key="1">
    <citation type="submission" date="2020-10" db="EMBL/GenBank/DDBJ databases">
        <title>Haloactinobacterium sp. RN3S43, a bacterium isolated from saline soil.</title>
        <authorList>
            <person name="Sun J.-Q."/>
        </authorList>
    </citation>
    <scope>NUCLEOTIDE SEQUENCE [LARGE SCALE GENOMIC DNA]</scope>
    <source>
        <strain evidence="1 2">RN3S43</strain>
    </source>
</reference>
<accession>A0A7M1STZ0</accession>
<dbReference type="InterPro" id="IPR017438">
    <property type="entry name" value="ATP-NAD_kinase_N"/>
</dbReference>